<keyword evidence="9" id="KW-1133">Transmembrane helix</keyword>
<name>A0A255XVL7_9PROT</name>
<keyword evidence="15" id="KW-1185">Reference proteome</keyword>
<evidence type="ECO:0000259" key="13">
    <source>
        <dbReference type="Pfam" id="PF01292"/>
    </source>
</evidence>
<evidence type="ECO:0000256" key="1">
    <source>
        <dbReference type="ARBA" id="ARBA00001970"/>
    </source>
</evidence>
<keyword evidence="11" id="KW-0472">Membrane</keyword>
<protein>
    <recommendedName>
        <fullName evidence="13">Cytochrome b561 bacterial/Ni-hydrogenase domain-containing protein</fullName>
    </recommendedName>
</protein>
<dbReference type="PANTHER" id="PTHR30529">
    <property type="entry name" value="CYTOCHROME B561"/>
    <property type="match status" value="1"/>
</dbReference>
<comment type="similarity">
    <text evidence="12">Belongs to the cytochrome b561 family.</text>
</comment>
<feature type="domain" description="Cytochrome b561 bacterial/Ni-hydrogenase" evidence="13">
    <location>
        <begin position="4"/>
        <end position="174"/>
    </location>
</feature>
<dbReference type="EMBL" id="NOXS01000025">
    <property type="protein sequence ID" value="OYQ20963.1"/>
    <property type="molecule type" value="Genomic_DNA"/>
</dbReference>
<dbReference type="SUPFAM" id="SSF81342">
    <property type="entry name" value="Transmembrane di-heme cytochromes"/>
    <property type="match status" value="1"/>
</dbReference>
<evidence type="ECO:0000313" key="14">
    <source>
        <dbReference type="EMBL" id="OYQ20963.1"/>
    </source>
</evidence>
<evidence type="ECO:0000256" key="2">
    <source>
        <dbReference type="ARBA" id="ARBA00004651"/>
    </source>
</evidence>
<keyword evidence="6" id="KW-0812">Transmembrane</keyword>
<organism evidence="14 15">
    <name type="scientific">Elstera cyanobacteriorum</name>
    <dbReference type="NCBI Taxonomy" id="2022747"/>
    <lineage>
        <taxon>Bacteria</taxon>
        <taxon>Pseudomonadati</taxon>
        <taxon>Pseudomonadota</taxon>
        <taxon>Alphaproteobacteria</taxon>
        <taxon>Rhodospirillales</taxon>
        <taxon>Rhodospirillaceae</taxon>
        <taxon>Elstera</taxon>
    </lineage>
</organism>
<evidence type="ECO:0000256" key="9">
    <source>
        <dbReference type="ARBA" id="ARBA00022989"/>
    </source>
</evidence>
<keyword evidence="7" id="KW-0479">Metal-binding</keyword>
<evidence type="ECO:0000256" key="4">
    <source>
        <dbReference type="ARBA" id="ARBA00022475"/>
    </source>
</evidence>
<comment type="subcellular location">
    <subcellularLocation>
        <location evidence="2">Cell membrane</location>
        <topology evidence="2">Multi-pass membrane protein</topology>
    </subcellularLocation>
</comment>
<dbReference type="Proteomes" id="UP000216361">
    <property type="component" value="Unassembled WGS sequence"/>
</dbReference>
<dbReference type="RefSeq" id="WP_094407545.1">
    <property type="nucleotide sequence ID" value="NZ_BMJZ01000007.1"/>
</dbReference>
<dbReference type="InterPro" id="IPR016174">
    <property type="entry name" value="Di-haem_cyt_TM"/>
</dbReference>
<evidence type="ECO:0000256" key="10">
    <source>
        <dbReference type="ARBA" id="ARBA00023004"/>
    </source>
</evidence>
<dbReference type="Pfam" id="PF01292">
    <property type="entry name" value="Ni_hydr_CYTB"/>
    <property type="match status" value="1"/>
</dbReference>
<evidence type="ECO:0000256" key="7">
    <source>
        <dbReference type="ARBA" id="ARBA00022723"/>
    </source>
</evidence>
<evidence type="ECO:0000256" key="5">
    <source>
        <dbReference type="ARBA" id="ARBA00022617"/>
    </source>
</evidence>
<keyword evidence="4" id="KW-1003">Cell membrane</keyword>
<dbReference type="GO" id="GO:0005886">
    <property type="term" value="C:plasma membrane"/>
    <property type="evidence" value="ECO:0007669"/>
    <property type="project" value="UniProtKB-SubCell"/>
</dbReference>
<dbReference type="GO" id="GO:0009055">
    <property type="term" value="F:electron transfer activity"/>
    <property type="evidence" value="ECO:0007669"/>
    <property type="project" value="InterPro"/>
</dbReference>
<dbReference type="Gene3D" id="1.20.950.20">
    <property type="entry name" value="Transmembrane di-heme cytochromes, Chain C"/>
    <property type="match status" value="1"/>
</dbReference>
<evidence type="ECO:0000313" key="15">
    <source>
        <dbReference type="Proteomes" id="UP000216361"/>
    </source>
</evidence>
<evidence type="ECO:0000256" key="8">
    <source>
        <dbReference type="ARBA" id="ARBA00022982"/>
    </source>
</evidence>
<keyword evidence="10" id="KW-0408">Iron</keyword>
<evidence type="ECO:0000256" key="6">
    <source>
        <dbReference type="ARBA" id="ARBA00022692"/>
    </source>
</evidence>
<keyword evidence="3" id="KW-0813">Transport</keyword>
<dbReference type="AlphaFoldDB" id="A0A255XVL7"/>
<dbReference type="GO" id="GO:0022904">
    <property type="term" value="P:respiratory electron transport chain"/>
    <property type="evidence" value="ECO:0007669"/>
    <property type="project" value="InterPro"/>
</dbReference>
<reference evidence="14 15" key="1">
    <citation type="submission" date="2017-07" db="EMBL/GenBank/DDBJ databases">
        <title>Elstera cyanobacteriorum sp. nov., a novel bacterium isolated from cyanobacterial aggregates in a eutrophic lake.</title>
        <authorList>
            <person name="Cai H."/>
        </authorList>
    </citation>
    <scope>NUCLEOTIDE SEQUENCE [LARGE SCALE GENOMIC DNA]</scope>
    <source>
        <strain evidence="14 15">TH019</strain>
    </source>
</reference>
<evidence type="ECO:0000256" key="3">
    <source>
        <dbReference type="ARBA" id="ARBA00022448"/>
    </source>
</evidence>
<dbReference type="OrthoDB" id="1247465at2"/>
<dbReference type="GO" id="GO:0046872">
    <property type="term" value="F:metal ion binding"/>
    <property type="evidence" value="ECO:0007669"/>
    <property type="project" value="UniProtKB-KW"/>
</dbReference>
<keyword evidence="5" id="KW-0349">Heme</keyword>
<dbReference type="PANTHER" id="PTHR30529:SF1">
    <property type="entry name" value="CYTOCHROME B561 HOMOLOG 2"/>
    <property type="match status" value="1"/>
</dbReference>
<dbReference type="InterPro" id="IPR052168">
    <property type="entry name" value="Cytochrome_b561_oxidase"/>
</dbReference>
<evidence type="ECO:0000256" key="11">
    <source>
        <dbReference type="ARBA" id="ARBA00023136"/>
    </source>
</evidence>
<comment type="cofactor">
    <cofactor evidence="1">
        <name>heme b</name>
        <dbReference type="ChEBI" id="CHEBI:60344"/>
    </cofactor>
</comment>
<comment type="caution">
    <text evidence="14">The sequence shown here is derived from an EMBL/GenBank/DDBJ whole genome shotgun (WGS) entry which is preliminary data.</text>
</comment>
<sequence>MTDRYPRALRLLHWLMAALILVTLLLGLAMSRVPPGSLMNQLFDLHRSFGLLALGLIILRLWLRFRGPLPPPAPGMTPLQHRVVHAVHLGFYAALVALPVLGWVGSSAYGAPVIFFGLTTLPSLAAENKPLAEGIFSVHVFLGFTLIGLIGAHVAGVIYHQVFLKDGLMRRMWPL</sequence>
<dbReference type="InterPro" id="IPR011577">
    <property type="entry name" value="Cyt_b561_bac/Ni-Hgenase"/>
</dbReference>
<proteinExistence type="inferred from homology"/>
<evidence type="ECO:0000256" key="12">
    <source>
        <dbReference type="ARBA" id="ARBA00037975"/>
    </source>
</evidence>
<dbReference type="GO" id="GO:0020037">
    <property type="term" value="F:heme binding"/>
    <property type="evidence" value="ECO:0007669"/>
    <property type="project" value="TreeGrafter"/>
</dbReference>
<accession>A0A255XVL7</accession>
<gene>
    <name evidence="14" type="ORF">CHR90_03235</name>
</gene>
<keyword evidence="8" id="KW-0249">Electron transport</keyword>